<sequence length="83" mass="9036">MPIAVKLRWKACVKDSNSERVLRVSVKPLGKLFFSLSSLAGGISAHAITVNPEPFLSIRTKDRSATTRIPVTWLCLSITIGPS</sequence>
<name>A0A655RSX7_VIBCL</name>
<proteinExistence type="predicted"/>
<evidence type="ECO:0000313" key="2">
    <source>
        <dbReference type="Proteomes" id="UP000044806"/>
    </source>
</evidence>
<dbReference type="AlphaFoldDB" id="A0A655RSX7"/>
<accession>A0A655RSX7</accession>
<reference evidence="1 2" key="1">
    <citation type="submission" date="2015-07" db="EMBL/GenBank/DDBJ databases">
        <authorList>
            <consortium name="Pathogen Informatics"/>
        </authorList>
    </citation>
    <scope>NUCLEOTIDE SEQUENCE [LARGE SCALE GENOMIC DNA]</scope>
    <source>
        <strain evidence="1 2">A51</strain>
    </source>
</reference>
<organism evidence="1 2">
    <name type="scientific">Vibrio cholerae</name>
    <dbReference type="NCBI Taxonomy" id="666"/>
    <lineage>
        <taxon>Bacteria</taxon>
        <taxon>Pseudomonadati</taxon>
        <taxon>Pseudomonadota</taxon>
        <taxon>Gammaproteobacteria</taxon>
        <taxon>Vibrionales</taxon>
        <taxon>Vibrionaceae</taxon>
        <taxon>Vibrio</taxon>
    </lineage>
</organism>
<evidence type="ECO:0000313" key="1">
    <source>
        <dbReference type="EMBL" id="CSA36683.1"/>
    </source>
</evidence>
<gene>
    <name evidence="1" type="ORF">ERS013165_01388</name>
</gene>
<dbReference type="Proteomes" id="UP000044806">
    <property type="component" value="Unassembled WGS sequence"/>
</dbReference>
<dbReference type="EMBL" id="CWOW01000006">
    <property type="protein sequence ID" value="CSA36683.1"/>
    <property type="molecule type" value="Genomic_DNA"/>
</dbReference>
<protein>
    <submittedName>
        <fullName evidence="1">Uncharacterized protein</fullName>
    </submittedName>
</protein>